<dbReference type="STRING" id="1448308.A0A2T2N5M6"/>
<evidence type="ECO:0000313" key="3">
    <source>
        <dbReference type="EMBL" id="PSN60731.1"/>
    </source>
</evidence>
<accession>A0A2T2N5M6</accession>
<keyword evidence="4" id="KW-1185">Reference proteome</keyword>
<reference evidence="3 4" key="1">
    <citation type="journal article" date="2018" name="Front. Microbiol.">
        <title>Genome-Wide Analysis of Corynespora cassiicola Leaf Fall Disease Putative Effectors.</title>
        <authorList>
            <person name="Lopez D."/>
            <person name="Ribeiro S."/>
            <person name="Label P."/>
            <person name="Fumanal B."/>
            <person name="Venisse J.S."/>
            <person name="Kohler A."/>
            <person name="de Oliveira R.R."/>
            <person name="Labutti K."/>
            <person name="Lipzen A."/>
            <person name="Lail K."/>
            <person name="Bauer D."/>
            <person name="Ohm R.A."/>
            <person name="Barry K.W."/>
            <person name="Spatafora J."/>
            <person name="Grigoriev I.V."/>
            <person name="Martin F.M."/>
            <person name="Pujade-Renaud V."/>
        </authorList>
    </citation>
    <scope>NUCLEOTIDE SEQUENCE [LARGE SCALE GENOMIC DNA]</scope>
    <source>
        <strain evidence="3 4">Philippines</strain>
    </source>
</reference>
<feature type="compositionally biased region" description="Polar residues" evidence="2">
    <location>
        <begin position="159"/>
        <end position="172"/>
    </location>
</feature>
<feature type="region of interest" description="Disordered" evidence="2">
    <location>
        <begin position="193"/>
        <end position="213"/>
    </location>
</feature>
<evidence type="ECO:0000256" key="2">
    <source>
        <dbReference type="SAM" id="MobiDB-lite"/>
    </source>
</evidence>
<feature type="region of interest" description="Disordered" evidence="2">
    <location>
        <begin position="74"/>
        <end position="108"/>
    </location>
</feature>
<feature type="compositionally biased region" description="Polar residues" evidence="2">
    <location>
        <begin position="74"/>
        <end position="101"/>
    </location>
</feature>
<dbReference type="Proteomes" id="UP000240883">
    <property type="component" value="Unassembled WGS sequence"/>
</dbReference>
<name>A0A2T2N5M6_CORCC</name>
<dbReference type="OrthoDB" id="9977870at2759"/>
<feature type="coiled-coil region" evidence="1">
    <location>
        <begin position="491"/>
        <end position="520"/>
    </location>
</feature>
<keyword evidence="1" id="KW-0175">Coiled coil</keyword>
<evidence type="ECO:0000313" key="4">
    <source>
        <dbReference type="Proteomes" id="UP000240883"/>
    </source>
</evidence>
<evidence type="ECO:0000256" key="1">
    <source>
        <dbReference type="SAM" id="Coils"/>
    </source>
</evidence>
<dbReference type="EMBL" id="KZ678147">
    <property type="protein sequence ID" value="PSN60731.1"/>
    <property type="molecule type" value="Genomic_DNA"/>
</dbReference>
<gene>
    <name evidence="3" type="ORF">BS50DRAFT_654691</name>
</gene>
<protein>
    <submittedName>
        <fullName evidence="3">Uncharacterized protein</fullName>
    </submittedName>
</protein>
<organism evidence="3 4">
    <name type="scientific">Corynespora cassiicola Philippines</name>
    <dbReference type="NCBI Taxonomy" id="1448308"/>
    <lineage>
        <taxon>Eukaryota</taxon>
        <taxon>Fungi</taxon>
        <taxon>Dikarya</taxon>
        <taxon>Ascomycota</taxon>
        <taxon>Pezizomycotina</taxon>
        <taxon>Dothideomycetes</taxon>
        <taxon>Pleosporomycetidae</taxon>
        <taxon>Pleosporales</taxon>
        <taxon>Corynesporascaceae</taxon>
        <taxon>Corynespora</taxon>
    </lineage>
</organism>
<feature type="region of interest" description="Disordered" evidence="2">
    <location>
        <begin position="159"/>
        <end position="178"/>
    </location>
</feature>
<dbReference type="AlphaFoldDB" id="A0A2T2N5M6"/>
<sequence length="600" mass="66699">MPEPGGLALADLGTALIFDDHVYLTEALRLPTQSTDDDVDSELALQAREAGIEDPYRFLCPDVNDVSTAMSTVTLSSEQRSSMSIHSRETQSTAWTSQPSRTSRDHPYADASISASPILRSPQPPPFARASLSLDNYDSVMDRFRPASVRHRDSSSTFSVTNSVRSTGSSSLPKLAPRKHKRASQLFAMFRRDSSTCPSRSHHGHHAKAQTPKLECGHALSKYAIRVHIQEALDGKDHLAPSCCGKPLPRPVLETVLSKEEADIVTSGFVQSPELGSLRDSGYSEDGMSSFDLPRSVDMRPPPAGPFVTAPNSPSQETAREDGEGLDSALANEAFKSLKAQQKEEFRHVSAFESNQKKALASYREWSLKRLAAQLETTKKEKESQVGHHMKISRGAVAHIPQHIIDLERLEEAQVIAEHDLRKTHDQEAQNVATALKYMEAYCSGASPANPEVTHAVTDEDRKKLARQYMTQQKLPAKHESAISVLRARQERDTKIKLQKQQAELRQLDAEYEKDKLAQESEFAKAAARLDATMGARRRRIVNRWELRFEMWRRDWEAQHGAPVNGCLAHEEWPLKTDLQGPIDEASALAVYLQTECGAA</sequence>
<proteinExistence type="predicted"/>
<feature type="region of interest" description="Disordered" evidence="2">
    <location>
        <begin position="275"/>
        <end position="325"/>
    </location>
</feature>